<reference evidence="3" key="1">
    <citation type="submission" date="2017-02" db="EMBL/GenBank/DDBJ databases">
        <authorList>
            <person name="Tafer H."/>
            <person name="Lopandic K."/>
        </authorList>
    </citation>
    <scope>NUCLEOTIDE SEQUENCE [LARGE SCALE GENOMIC DNA]</scope>
    <source>
        <strain evidence="3">CBS 366.77</strain>
    </source>
</reference>
<proteinExistence type="predicted"/>
<dbReference type="PANTHER" id="PTHR21310:SF37">
    <property type="entry name" value="AMINOGLYCOSIDE PHOSPHOTRANSFERASE DOMAIN-CONTAINING PROTEIN"/>
    <property type="match status" value="1"/>
</dbReference>
<keyword evidence="1" id="KW-0812">Transmembrane</keyword>
<keyword evidence="1" id="KW-1133">Transmembrane helix</keyword>
<dbReference type="GO" id="GO:0016740">
    <property type="term" value="F:transferase activity"/>
    <property type="evidence" value="ECO:0007669"/>
    <property type="project" value="UniProtKB-KW"/>
</dbReference>
<keyword evidence="3" id="KW-1185">Reference proteome</keyword>
<gene>
    <name evidence="2" type="ORF">PHISCL_00470</name>
</gene>
<dbReference type="Proteomes" id="UP000266188">
    <property type="component" value="Unassembled WGS sequence"/>
</dbReference>
<name>A0A3A2ZVQ5_9EURO</name>
<keyword evidence="2" id="KW-0808">Transferase</keyword>
<evidence type="ECO:0000313" key="3">
    <source>
        <dbReference type="Proteomes" id="UP000266188"/>
    </source>
</evidence>
<evidence type="ECO:0000256" key="1">
    <source>
        <dbReference type="SAM" id="Phobius"/>
    </source>
</evidence>
<keyword evidence="1" id="KW-0472">Membrane</keyword>
<dbReference type="OrthoDB" id="5412996at2759"/>
<comment type="caution">
    <text evidence="2">The sequence shown here is derived from an EMBL/GenBank/DDBJ whole genome shotgun (WGS) entry which is preliminary data.</text>
</comment>
<feature type="transmembrane region" description="Helical" evidence="1">
    <location>
        <begin position="508"/>
        <end position="528"/>
    </location>
</feature>
<dbReference type="PANTHER" id="PTHR21310">
    <property type="entry name" value="AMINOGLYCOSIDE PHOSPHOTRANSFERASE-RELATED-RELATED"/>
    <property type="match status" value="1"/>
</dbReference>
<dbReference type="InterPro" id="IPR051678">
    <property type="entry name" value="AGP_Transferase"/>
</dbReference>
<organism evidence="2 3">
    <name type="scientific">Aspergillus sclerotialis</name>
    <dbReference type="NCBI Taxonomy" id="2070753"/>
    <lineage>
        <taxon>Eukaryota</taxon>
        <taxon>Fungi</taxon>
        <taxon>Dikarya</taxon>
        <taxon>Ascomycota</taxon>
        <taxon>Pezizomycotina</taxon>
        <taxon>Eurotiomycetes</taxon>
        <taxon>Eurotiomycetidae</taxon>
        <taxon>Eurotiales</taxon>
        <taxon>Aspergillaceae</taxon>
        <taxon>Aspergillus</taxon>
        <taxon>Aspergillus subgen. Polypaecilum</taxon>
    </lineage>
</organism>
<dbReference type="AlphaFoldDB" id="A0A3A2ZVQ5"/>
<dbReference type="Gene3D" id="3.90.1200.10">
    <property type="match status" value="1"/>
</dbReference>
<dbReference type="EMBL" id="MVGC01000007">
    <property type="protein sequence ID" value="RJE27229.1"/>
    <property type="molecule type" value="Genomic_DNA"/>
</dbReference>
<dbReference type="SUPFAM" id="SSF56112">
    <property type="entry name" value="Protein kinase-like (PK-like)"/>
    <property type="match status" value="1"/>
</dbReference>
<protein>
    <submittedName>
        <fullName evidence="2">Phosphotransferase enzyme family</fullName>
    </submittedName>
</protein>
<accession>A0A3A2ZVQ5</accession>
<sequence>MEALCGDKTFKAERERLMEEWANLFDRSLLEIRTLLGKYRNNPNGHLISKQCGSFNFSVRAHWDDGGPDWLIRFPIPGKAIFGEEKFQNEVTLMRFIRQNTSIPIPEVIAHGTAAENPTGLGPFMIITWLEGTRMKVLIGKKVPVEDDSEESILDPHIDERMLKTLYSEIAKVLLELWSLDFDKIGSLDFDNHSNSWKVSRRPLTLHMNELIRLGGLHNDDFPHRTFSSSYDYFFHCAELHLLHLTKQRNSIYSSRDCRVKYTGRRLFKSIIPFFTSQNDINGPFKLYCDDFGPGNILVDPLTLRITGVIDWEFCYAAPAQFLASPPDWLLLKNANHWVEDEGLEAFMETYLPKLDLLIQALEHHEAEQALSNTGESLSIRMRQSMESKQNWFNIAVDNGWSIDFLYWEILDNYVYGPASITERVARMTSGSDLYSDRELFVRSKIEILNRYNAEIGDGEQVEYKEEEDDEKREYWMVQHKVPANTLSCPDNISWWHIFRRIPISTHIVLGSSTIGFVVVAALVSLRYRFTRK</sequence>
<dbReference type="InterPro" id="IPR011009">
    <property type="entry name" value="Kinase-like_dom_sf"/>
</dbReference>
<evidence type="ECO:0000313" key="2">
    <source>
        <dbReference type="EMBL" id="RJE27229.1"/>
    </source>
</evidence>
<dbReference type="STRING" id="2070753.A0A3A2ZVQ5"/>